<keyword evidence="2 6" id="KW-0328">Glycosyltransferase</keyword>
<dbReference type="GO" id="GO:0106274">
    <property type="term" value="F:NAD+-protein-arginine ADP-ribosyltransferase activity"/>
    <property type="evidence" value="ECO:0007669"/>
    <property type="project" value="UniProtKB-EC"/>
</dbReference>
<comment type="similarity">
    <text evidence="1 6">Belongs to the Arg-specific ADP-ribosyltransferase family.</text>
</comment>
<dbReference type="Proteomes" id="UP000663824">
    <property type="component" value="Unassembled WGS sequence"/>
</dbReference>
<comment type="catalytic activity">
    <reaction evidence="5 6">
        <text>L-arginyl-[protein] + NAD(+) = N(omega)-(ADP-D-ribosyl)-L-arginyl-[protein] + nicotinamide + H(+)</text>
        <dbReference type="Rhea" id="RHEA:19149"/>
        <dbReference type="Rhea" id="RHEA-COMP:10532"/>
        <dbReference type="Rhea" id="RHEA-COMP:15087"/>
        <dbReference type="ChEBI" id="CHEBI:15378"/>
        <dbReference type="ChEBI" id="CHEBI:17154"/>
        <dbReference type="ChEBI" id="CHEBI:29965"/>
        <dbReference type="ChEBI" id="CHEBI:57540"/>
        <dbReference type="ChEBI" id="CHEBI:142554"/>
        <dbReference type="EC" id="2.4.2.31"/>
    </reaction>
</comment>
<evidence type="ECO:0000313" key="8">
    <source>
        <dbReference type="EMBL" id="CAF2038682.1"/>
    </source>
</evidence>
<evidence type="ECO:0000256" key="3">
    <source>
        <dbReference type="ARBA" id="ARBA00022679"/>
    </source>
</evidence>
<dbReference type="EMBL" id="CAJNRE010004765">
    <property type="protein sequence ID" value="CAF2038682.1"/>
    <property type="molecule type" value="Genomic_DNA"/>
</dbReference>
<evidence type="ECO:0000256" key="7">
    <source>
        <dbReference type="SAM" id="MobiDB-lite"/>
    </source>
</evidence>
<keyword evidence="3 6" id="KW-0808">Transferase</keyword>
<keyword evidence="4" id="KW-0548">Nucleotidyltransferase</keyword>
<evidence type="ECO:0000313" key="9">
    <source>
        <dbReference type="Proteomes" id="UP000663824"/>
    </source>
</evidence>
<evidence type="ECO:0000256" key="5">
    <source>
        <dbReference type="ARBA" id="ARBA00047597"/>
    </source>
</evidence>
<evidence type="ECO:0000256" key="1">
    <source>
        <dbReference type="ARBA" id="ARBA00009558"/>
    </source>
</evidence>
<keyword evidence="6" id="KW-0520">NAD</keyword>
<evidence type="ECO:0000256" key="4">
    <source>
        <dbReference type="ARBA" id="ARBA00022695"/>
    </source>
</evidence>
<feature type="region of interest" description="Disordered" evidence="7">
    <location>
        <begin position="260"/>
        <end position="287"/>
    </location>
</feature>
<feature type="compositionally biased region" description="Polar residues" evidence="7">
    <location>
        <begin position="264"/>
        <end position="280"/>
    </location>
</feature>
<proteinExistence type="inferred from homology"/>
<dbReference type="SUPFAM" id="SSF56399">
    <property type="entry name" value="ADP-ribosylation"/>
    <property type="match status" value="1"/>
</dbReference>
<sequence length="732" mass="81641">MGCSSSVKDSAVISYSPHAHHQAVRVNPRLLMSPGDNNDNRRSQEMRESISGYHEVPLLTLKQACHGLNIQNLDMYIKKAWNYSKNLRHGLTQDEQAAINLYTQQTPIYRLLNEALRKADGRSLSSWYGYLKLLLVALYKLPPYRGTVWRGVPHDLSTKYRKDDEHVWWSFGSCTSSLDILTSPNFLGASGVRTLFNIEVFDGRSVSKFSEFNAEDEILLLPGTYVRVVSEMKQSDGLHIIHLKQMEPPYFLLGPPGKVDRMPQQASQHHNRQNRSIDNEISTEEYETYEDDSKYQSNSTVESLSAFNTQIQLAKNISSDSEKATVLKHLLTNKKLSDQMIAGVVECVETMYSAKEKGDVLQLIAKRSGLSAKQFQVSVKGINGISNDGSKATTLKTFLLHEKFTVQHLDAVLSAAESMYSSGDKQSVFNDLICNRYLEARHFPSILNGIKEISNDSHKSSVLCKLAPKLPKNDANVRQAYLMAADSIYSSKDKAEATMAFVSDPEWTGSTKHQEYEFDDDYSTTQSNSTVESLSAFNTQIQLAKNISSDSEKATVLKHLLTNKKLSDQMIAGVVECVETMYSAKEKGDVLQLIAKRSGLSAKQFQVSVKGINGISNDGSKATTLKTFLLHEKFTVQHLDAVLSAAESMYSSGDKQSVFNDLICNRYLEARHFPSILNGIKEISNDSHKSSVLCKLAPKLPKNDANVRQAYLMAADSIYSSKDKAAATMAFM</sequence>
<keyword evidence="6" id="KW-0521">NADP</keyword>
<gene>
    <name evidence="8" type="ORF">MBJ925_LOCUS11072</name>
</gene>
<name>A0A816NS40_9BILA</name>
<dbReference type="PROSITE" id="PS51996">
    <property type="entry name" value="TR_MART"/>
    <property type="match status" value="1"/>
</dbReference>
<dbReference type="GO" id="GO:0016779">
    <property type="term" value="F:nucleotidyltransferase activity"/>
    <property type="evidence" value="ECO:0007669"/>
    <property type="project" value="UniProtKB-KW"/>
</dbReference>
<dbReference type="Gene3D" id="3.90.176.10">
    <property type="entry name" value="Toxin ADP-ribosyltransferase, Chain A, domain 1"/>
    <property type="match status" value="1"/>
</dbReference>
<dbReference type="Pfam" id="PF01129">
    <property type="entry name" value="ART"/>
    <property type="match status" value="1"/>
</dbReference>
<protein>
    <recommendedName>
        <fullName evidence="6">NAD(P)(+)--arginine ADP-ribosyltransferase</fullName>
        <ecNumber evidence="6">2.4.2.31</ecNumber>
    </recommendedName>
    <alternativeName>
        <fullName evidence="6">Mono(ADP-ribosyl)transferase</fullName>
    </alternativeName>
</protein>
<dbReference type="InterPro" id="IPR000768">
    <property type="entry name" value="ART"/>
</dbReference>
<evidence type="ECO:0000256" key="2">
    <source>
        <dbReference type="ARBA" id="ARBA00022676"/>
    </source>
</evidence>
<dbReference type="AlphaFoldDB" id="A0A816NS40"/>
<feature type="region of interest" description="Disordered" evidence="7">
    <location>
        <begin position="24"/>
        <end position="45"/>
    </location>
</feature>
<organism evidence="8 9">
    <name type="scientific">Rotaria magnacalcarata</name>
    <dbReference type="NCBI Taxonomy" id="392030"/>
    <lineage>
        <taxon>Eukaryota</taxon>
        <taxon>Metazoa</taxon>
        <taxon>Spiralia</taxon>
        <taxon>Gnathifera</taxon>
        <taxon>Rotifera</taxon>
        <taxon>Eurotatoria</taxon>
        <taxon>Bdelloidea</taxon>
        <taxon>Philodinida</taxon>
        <taxon>Philodinidae</taxon>
        <taxon>Rotaria</taxon>
    </lineage>
</organism>
<evidence type="ECO:0000256" key="6">
    <source>
        <dbReference type="RuleBase" id="RU361228"/>
    </source>
</evidence>
<reference evidence="8" key="1">
    <citation type="submission" date="2021-02" db="EMBL/GenBank/DDBJ databases">
        <authorList>
            <person name="Nowell W R."/>
        </authorList>
    </citation>
    <scope>NUCLEOTIDE SEQUENCE</scope>
</reference>
<dbReference type="EC" id="2.4.2.31" evidence="6"/>
<comment type="caution">
    <text evidence="8">The sequence shown here is derived from an EMBL/GenBank/DDBJ whole genome shotgun (WGS) entry which is preliminary data.</text>
</comment>
<accession>A0A816NS40</accession>